<evidence type="ECO:0008006" key="7">
    <source>
        <dbReference type="Google" id="ProtNLM"/>
    </source>
</evidence>
<protein>
    <recommendedName>
        <fullName evidence="7">Beta-1,6-galactofuranosyltransferase</fullName>
    </recommendedName>
</protein>
<keyword evidence="2" id="KW-0175">Coiled coil</keyword>
<proteinExistence type="predicted"/>
<dbReference type="AlphaFoldDB" id="A0A0R2CHV8"/>
<dbReference type="PATRIC" id="fig|1423810.4.peg.80"/>
<feature type="domain" description="Glucosyltransferase 3-like C-terminal" evidence="4">
    <location>
        <begin position="191"/>
        <end position="354"/>
    </location>
</feature>
<name>A0A0R2CHV8_9LACO</name>
<evidence type="ECO:0000259" key="4">
    <source>
        <dbReference type="Pfam" id="PF26337"/>
    </source>
</evidence>
<dbReference type="PIRSF" id="PIRSF007023">
    <property type="entry name" value="UDP-Galf_transf"/>
    <property type="match status" value="1"/>
</dbReference>
<sequence>MSIYNVGAYLGSTGNQYSAVSKPIADVIKIMAPLGVHDMGSIASVPDRFGGRLVSKSNLTHAFGNLQAGDCLVVQYPLYVNYPAAAQIMSYLRKQGVKTIAFIHDINPLRFTERTLKDTILRPSTRMSYAVKCLNLFSHIIYPNASMQKAMERRGVRVPANTLKFYDYLVNQDDSSDRSGNLSAGTNFRRLFFAGNLDKSTFLQHYRSSGVGVNFVVFGQEPKGYKLPDAICYRGAKAPDQLPKFLKNGFGLVWDGVSANTVKGGWGEYLRYNNPYKASSYLAAGIPLIVWRESALAEIVQKSNIGILVDSLADAEQQIAELKLEEFAQMERNVMDFRNKLVKGQFTEAAVKEAFSAVGV</sequence>
<reference evidence="5 6" key="1">
    <citation type="journal article" date="2015" name="Genome Announc.">
        <title>Expanding the biotechnology potential of lactobacilli through comparative genomics of 213 strains and associated genera.</title>
        <authorList>
            <person name="Sun Z."/>
            <person name="Harris H.M."/>
            <person name="McCann A."/>
            <person name="Guo C."/>
            <person name="Argimon S."/>
            <person name="Zhang W."/>
            <person name="Yang X."/>
            <person name="Jeffery I.B."/>
            <person name="Cooney J.C."/>
            <person name="Kagawa T.F."/>
            <person name="Liu W."/>
            <person name="Song Y."/>
            <person name="Salvetti E."/>
            <person name="Wrobel A."/>
            <person name="Rasinkangas P."/>
            <person name="Parkhill J."/>
            <person name="Rea M.C."/>
            <person name="O'Sullivan O."/>
            <person name="Ritari J."/>
            <person name="Douillard F.P."/>
            <person name="Paul Ross R."/>
            <person name="Yang R."/>
            <person name="Briner A.E."/>
            <person name="Felis G.E."/>
            <person name="de Vos W.M."/>
            <person name="Barrangou R."/>
            <person name="Klaenhammer T.R."/>
            <person name="Caufield P.W."/>
            <person name="Cui Y."/>
            <person name="Zhang H."/>
            <person name="O'Toole P.W."/>
        </authorList>
    </citation>
    <scope>NUCLEOTIDE SEQUENCE [LARGE SCALE GENOMIC DNA]</scope>
    <source>
        <strain evidence="5 6">DSM 22698</strain>
    </source>
</reference>
<dbReference type="InterPro" id="IPR058591">
    <property type="entry name" value="Gtf3_N"/>
</dbReference>
<dbReference type="STRING" id="1423810.FD19_GL000080"/>
<comment type="caution">
    <text evidence="5">The sequence shown here is derived from an EMBL/GenBank/DDBJ whole genome shotgun (WGS) entry which is preliminary data.</text>
</comment>
<accession>A0A0R2CHV8</accession>
<keyword evidence="6" id="KW-1185">Reference proteome</keyword>
<dbReference type="Gene3D" id="3.40.50.2000">
    <property type="entry name" value="Glycogen Phosphorylase B"/>
    <property type="match status" value="2"/>
</dbReference>
<dbReference type="RefSeq" id="WP_056968862.1">
    <property type="nucleotide sequence ID" value="NZ_AYZK01000001.1"/>
</dbReference>
<evidence type="ECO:0000313" key="5">
    <source>
        <dbReference type="EMBL" id="KRM87804.1"/>
    </source>
</evidence>
<dbReference type="InterPro" id="IPR058592">
    <property type="entry name" value="Gtf3_C"/>
</dbReference>
<dbReference type="Pfam" id="PF26334">
    <property type="entry name" value="Gtf3_N"/>
    <property type="match status" value="1"/>
</dbReference>
<dbReference type="Proteomes" id="UP000051789">
    <property type="component" value="Unassembled WGS sequence"/>
</dbReference>
<evidence type="ECO:0000259" key="3">
    <source>
        <dbReference type="Pfam" id="PF26334"/>
    </source>
</evidence>
<dbReference type="Pfam" id="PF26337">
    <property type="entry name" value="Gtf3_C"/>
    <property type="match status" value="1"/>
</dbReference>
<feature type="domain" description="Glucosyltransferase 3-like N-terminal" evidence="3">
    <location>
        <begin position="14"/>
        <end position="160"/>
    </location>
</feature>
<organism evidence="5 6">
    <name type="scientific">Lacticaseibacillus thailandensis DSM 22698 = JCM 13996</name>
    <dbReference type="NCBI Taxonomy" id="1423810"/>
    <lineage>
        <taxon>Bacteria</taxon>
        <taxon>Bacillati</taxon>
        <taxon>Bacillota</taxon>
        <taxon>Bacilli</taxon>
        <taxon>Lactobacillales</taxon>
        <taxon>Lactobacillaceae</taxon>
        <taxon>Lacticaseibacillus</taxon>
    </lineage>
</organism>
<gene>
    <name evidence="5" type="ORF">FD19_GL000080</name>
</gene>
<evidence type="ECO:0000313" key="6">
    <source>
        <dbReference type="Proteomes" id="UP000051789"/>
    </source>
</evidence>
<evidence type="ECO:0000256" key="1">
    <source>
        <dbReference type="ARBA" id="ARBA00022679"/>
    </source>
</evidence>
<dbReference type="EMBL" id="AYZK01000001">
    <property type="protein sequence ID" value="KRM87804.1"/>
    <property type="molecule type" value="Genomic_DNA"/>
</dbReference>
<feature type="coiled-coil region" evidence="2">
    <location>
        <begin position="305"/>
        <end position="332"/>
    </location>
</feature>
<keyword evidence="1" id="KW-0808">Transferase</keyword>
<dbReference type="SUPFAM" id="SSF53756">
    <property type="entry name" value="UDP-Glycosyltransferase/glycogen phosphorylase"/>
    <property type="match status" value="1"/>
</dbReference>
<evidence type="ECO:0000256" key="2">
    <source>
        <dbReference type="SAM" id="Coils"/>
    </source>
</evidence>